<comment type="caution">
    <text evidence="1">The sequence shown here is derived from an EMBL/GenBank/DDBJ whole genome shotgun (WGS) entry which is preliminary data.</text>
</comment>
<proteinExistence type="predicted"/>
<keyword evidence="2" id="KW-1185">Reference proteome</keyword>
<gene>
    <name evidence="1" type="ORF">AMORRO_LOCUS9834</name>
</gene>
<name>A0A9N9DPG1_9GLOM</name>
<dbReference type="EMBL" id="CAJVPV010010120">
    <property type="protein sequence ID" value="CAG8648192.1"/>
    <property type="molecule type" value="Genomic_DNA"/>
</dbReference>
<reference evidence="1" key="1">
    <citation type="submission" date="2021-06" db="EMBL/GenBank/DDBJ databases">
        <authorList>
            <person name="Kallberg Y."/>
            <person name="Tangrot J."/>
            <person name="Rosling A."/>
        </authorList>
    </citation>
    <scope>NUCLEOTIDE SEQUENCE</scope>
    <source>
        <strain evidence="1">CL551</strain>
    </source>
</reference>
<dbReference type="OrthoDB" id="10499048at2759"/>
<dbReference type="AlphaFoldDB" id="A0A9N9DPG1"/>
<dbReference type="Proteomes" id="UP000789342">
    <property type="component" value="Unassembled WGS sequence"/>
</dbReference>
<feature type="non-terminal residue" evidence="1">
    <location>
        <position position="1"/>
    </location>
</feature>
<accession>A0A9N9DPG1</accession>
<evidence type="ECO:0000313" key="2">
    <source>
        <dbReference type="Proteomes" id="UP000789342"/>
    </source>
</evidence>
<evidence type="ECO:0000313" key="1">
    <source>
        <dbReference type="EMBL" id="CAG8648192.1"/>
    </source>
</evidence>
<protein>
    <submittedName>
        <fullName evidence="1">6995_t:CDS:1</fullName>
    </submittedName>
</protein>
<sequence length="112" mass="12935">ADKLRLEELGKSPIPFVRNHPEAYYRSRVLNLSNIPDLPEPINDQIEDTDISHESFIRDSSQSNSELLLPDILSDSEMEISDVEAYLDDIIRQIRTSKKSKKIFQEIDSKAY</sequence>
<organism evidence="1 2">
    <name type="scientific">Acaulospora morrowiae</name>
    <dbReference type="NCBI Taxonomy" id="94023"/>
    <lineage>
        <taxon>Eukaryota</taxon>
        <taxon>Fungi</taxon>
        <taxon>Fungi incertae sedis</taxon>
        <taxon>Mucoromycota</taxon>
        <taxon>Glomeromycotina</taxon>
        <taxon>Glomeromycetes</taxon>
        <taxon>Diversisporales</taxon>
        <taxon>Acaulosporaceae</taxon>
        <taxon>Acaulospora</taxon>
    </lineage>
</organism>